<dbReference type="PANTHER" id="PTHR15730">
    <property type="entry name" value="EXPERIMENTAL AUTOIMMUNE PROSTATITIS ANTIGEN 2-RELATED"/>
    <property type="match status" value="1"/>
</dbReference>
<dbReference type="Gene3D" id="3.40.390.80">
    <property type="entry name" value="Peptidase M60, enhancin-like domain 2"/>
    <property type="match status" value="1"/>
</dbReference>
<dbReference type="InterPro" id="IPR051244">
    <property type="entry name" value="TCAF"/>
</dbReference>
<evidence type="ECO:0000259" key="1">
    <source>
        <dbReference type="PROSITE" id="PS51723"/>
    </source>
</evidence>
<organism evidence="2 3">
    <name type="scientific">Sander lucioperca</name>
    <name type="common">Pike-perch</name>
    <name type="synonym">Perca lucioperca</name>
    <dbReference type="NCBI Taxonomy" id="283035"/>
    <lineage>
        <taxon>Eukaryota</taxon>
        <taxon>Metazoa</taxon>
        <taxon>Chordata</taxon>
        <taxon>Craniata</taxon>
        <taxon>Vertebrata</taxon>
        <taxon>Euteleostomi</taxon>
        <taxon>Actinopterygii</taxon>
        <taxon>Neopterygii</taxon>
        <taxon>Teleostei</taxon>
        <taxon>Neoteleostei</taxon>
        <taxon>Acanthomorphata</taxon>
        <taxon>Eupercaria</taxon>
        <taxon>Perciformes</taxon>
        <taxon>Percoidei</taxon>
        <taxon>Percidae</taxon>
        <taxon>Luciopercinae</taxon>
        <taxon>Sander</taxon>
    </lineage>
</organism>
<keyword evidence="3" id="KW-1185">Reference proteome</keyword>
<dbReference type="Pfam" id="PF13402">
    <property type="entry name" value="Peptidase_M60"/>
    <property type="match status" value="1"/>
</dbReference>
<proteinExistence type="predicted"/>
<sequence>MKGIADLAVIPHKFARKERIVADVQISAGLMHSGYPVMIHTESANELVRPGDARTKGLWGETHELGHNQQRTCWEFPPHTTECTCNLWSVYVHEEVLGLNREKAHSSMTLTKRKRRVDEYVKGGKKLSDWTIWVALETYLQLQGKFGWDAFKKVFAAYHKITNYPSDNDGKMNLYAVTFSQAVGMNLTGFFKAWGWPIDRATEKKLSNLPPWNFTVLTHLNH</sequence>
<dbReference type="InterPro" id="IPR031161">
    <property type="entry name" value="Peptidase_M60_dom"/>
</dbReference>
<reference evidence="2" key="2">
    <citation type="submission" date="2025-09" db="UniProtKB">
        <authorList>
            <consortium name="Ensembl"/>
        </authorList>
    </citation>
    <scope>IDENTIFICATION</scope>
</reference>
<accession>A0A8D0DAJ7</accession>
<dbReference type="InterPro" id="IPR042279">
    <property type="entry name" value="Pep_M60_3"/>
</dbReference>
<dbReference type="Gene3D" id="1.10.390.30">
    <property type="entry name" value="Peptidase M60, enhancin-like domain 3"/>
    <property type="match status" value="1"/>
</dbReference>
<dbReference type="PROSITE" id="PS51723">
    <property type="entry name" value="PEPTIDASE_M60"/>
    <property type="match status" value="1"/>
</dbReference>
<dbReference type="PANTHER" id="PTHR15730:SF5">
    <property type="entry name" value="SI:CH211-210B2.2-RELATED"/>
    <property type="match status" value="1"/>
</dbReference>
<protein>
    <recommendedName>
        <fullName evidence="1">Peptidase M60 domain-containing protein</fullName>
    </recommendedName>
</protein>
<feature type="domain" description="Peptidase M60" evidence="1">
    <location>
        <begin position="1"/>
        <end position="147"/>
    </location>
</feature>
<dbReference type="AlphaFoldDB" id="A0A8D0DAJ7"/>
<reference evidence="2" key="1">
    <citation type="submission" date="2025-08" db="UniProtKB">
        <authorList>
            <consortium name="Ensembl"/>
        </authorList>
    </citation>
    <scope>IDENTIFICATION</scope>
</reference>
<dbReference type="GO" id="GO:0090314">
    <property type="term" value="P:positive regulation of protein targeting to membrane"/>
    <property type="evidence" value="ECO:0007669"/>
    <property type="project" value="TreeGrafter"/>
</dbReference>
<dbReference type="Ensembl" id="ENSSLUT00000046670.1">
    <property type="protein sequence ID" value="ENSSLUP00000045249.1"/>
    <property type="gene ID" value="ENSSLUG00000020002.1"/>
</dbReference>
<dbReference type="Proteomes" id="UP000694568">
    <property type="component" value="Unplaced"/>
</dbReference>
<name>A0A8D0DAJ7_SANLU</name>
<evidence type="ECO:0000313" key="2">
    <source>
        <dbReference type="Ensembl" id="ENSSLUP00000045249.1"/>
    </source>
</evidence>
<evidence type="ECO:0000313" key="3">
    <source>
        <dbReference type="Proteomes" id="UP000694568"/>
    </source>
</evidence>
<dbReference type="SMART" id="SM01276">
    <property type="entry name" value="M60-like"/>
    <property type="match status" value="1"/>
</dbReference>
<dbReference type="GeneTree" id="ENSGT00390000017365"/>
<dbReference type="GO" id="GO:0044325">
    <property type="term" value="F:transmembrane transporter binding"/>
    <property type="evidence" value="ECO:0007669"/>
    <property type="project" value="TreeGrafter"/>
</dbReference>
<dbReference type="GO" id="GO:0005886">
    <property type="term" value="C:plasma membrane"/>
    <property type="evidence" value="ECO:0007669"/>
    <property type="project" value="TreeGrafter"/>
</dbReference>